<dbReference type="SUPFAM" id="SSF56300">
    <property type="entry name" value="Metallo-dependent phosphatases"/>
    <property type="match status" value="1"/>
</dbReference>
<dbReference type="InterPro" id="IPR029052">
    <property type="entry name" value="Metallo-depent_PP-like"/>
</dbReference>
<proteinExistence type="predicted"/>
<name>A0A853AL59_9PSEU</name>
<sequence>MRPSTGELLAVSDLHVATPENADIVRDLRPRTDQDWLLVVGDVAERSDDIEWALGLLAERFAKVVWVPGNHDLWTTPKDPLQLRGEARYLELVRRCRELGVVTPEDEFPVWTGRGGPVTVAPLFVLYDYTFLPEGASTKEEGLEIARRARVVCTDEYLLHPDPYPTRDAWCRARVELTERRLAECDPELPTVLVNHWPLVREPTDVLWYPEFAQWCGTVRTADWHLRHRAAAVVYGHLHIPRTTVHDGVRFEEVSIGYPREWKRRGLPDDVLRPVFPEA</sequence>
<dbReference type="RefSeq" id="WP_179721758.1">
    <property type="nucleotide sequence ID" value="NZ_BAABFH010000001.1"/>
</dbReference>
<dbReference type="InterPro" id="IPR004843">
    <property type="entry name" value="Calcineurin-like_PHP"/>
</dbReference>
<gene>
    <name evidence="2" type="ORF">HNR68_003156</name>
</gene>
<evidence type="ECO:0000313" key="2">
    <source>
        <dbReference type="EMBL" id="NYI84526.1"/>
    </source>
</evidence>
<protein>
    <submittedName>
        <fullName evidence="2">3',5'-cyclic AMP phosphodiesterase CpdA</fullName>
    </submittedName>
</protein>
<comment type="caution">
    <text evidence="2">The sequence shown here is derived from an EMBL/GenBank/DDBJ whole genome shotgun (WGS) entry which is preliminary data.</text>
</comment>
<dbReference type="Proteomes" id="UP000587002">
    <property type="component" value="Unassembled WGS sequence"/>
</dbReference>
<dbReference type="AlphaFoldDB" id="A0A853AL59"/>
<dbReference type="Pfam" id="PF00149">
    <property type="entry name" value="Metallophos"/>
    <property type="match status" value="1"/>
</dbReference>
<dbReference type="PANTHER" id="PTHR36492">
    <property type="match status" value="1"/>
</dbReference>
<dbReference type="InterPro" id="IPR052963">
    <property type="entry name" value="Pantetheine_PDE"/>
</dbReference>
<dbReference type="CDD" id="cd00838">
    <property type="entry name" value="MPP_superfamily"/>
    <property type="match status" value="1"/>
</dbReference>
<evidence type="ECO:0000313" key="3">
    <source>
        <dbReference type="Proteomes" id="UP000587002"/>
    </source>
</evidence>
<dbReference type="GO" id="GO:0016787">
    <property type="term" value="F:hydrolase activity"/>
    <property type="evidence" value="ECO:0007669"/>
    <property type="project" value="InterPro"/>
</dbReference>
<keyword evidence="3" id="KW-1185">Reference proteome</keyword>
<dbReference type="PANTHER" id="PTHR36492:SF2">
    <property type="entry name" value="[ACYL-CARRIER-PROTEIN] PHOSPHODIESTERASE PPTH"/>
    <property type="match status" value="1"/>
</dbReference>
<evidence type="ECO:0000259" key="1">
    <source>
        <dbReference type="Pfam" id="PF00149"/>
    </source>
</evidence>
<organism evidence="2 3">
    <name type="scientific">Saccharopolyspora hordei</name>
    <dbReference type="NCBI Taxonomy" id="1838"/>
    <lineage>
        <taxon>Bacteria</taxon>
        <taxon>Bacillati</taxon>
        <taxon>Actinomycetota</taxon>
        <taxon>Actinomycetes</taxon>
        <taxon>Pseudonocardiales</taxon>
        <taxon>Pseudonocardiaceae</taxon>
        <taxon>Saccharopolyspora</taxon>
    </lineage>
</organism>
<reference evidence="2 3" key="1">
    <citation type="submission" date="2020-07" db="EMBL/GenBank/DDBJ databases">
        <title>Sequencing the genomes of 1000 actinobacteria strains.</title>
        <authorList>
            <person name="Klenk H.-P."/>
        </authorList>
    </citation>
    <scope>NUCLEOTIDE SEQUENCE [LARGE SCALE GENOMIC DNA]</scope>
    <source>
        <strain evidence="2 3">DSM 44065</strain>
    </source>
</reference>
<dbReference type="Gene3D" id="3.60.21.10">
    <property type="match status" value="1"/>
</dbReference>
<accession>A0A853AL59</accession>
<feature type="domain" description="Calcineurin-like phosphoesterase" evidence="1">
    <location>
        <begin position="9"/>
        <end position="241"/>
    </location>
</feature>
<dbReference type="EMBL" id="JACCFJ010000001">
    <property type="protein sequence ID" value="NYI84526.1"/>
    <property type="molecule type" value="Genomic_DNA"/>
</dbReference>